<comment type="subunit">
    <text evidence="11">The system is composed of three essential subunits: KdpA, KdpB and KdpC.</text>
</comment>
<comment type="function">
    <text evidence="11">Part of the high-affinity ATP-driven potassium transport (or Kdp) system, which catalyzes the hydrolysis of ATP coupled with the electrogenic transport of potassium into the cytoplasm. This subunit acts as a catalytic chaperone that increases the ATP-binding affinity of the ATP-hydrolyzing subunit KdpB by the formation of a transient KdpB/KdpC/ATP ternary complex.</text>
</comment>
<evidence type="ECO:0000256" key="6">
    <source>
        <dbReference type="ARBA" id="ARBA00022840"/>
    </source>
</evidence>
<name>A0ABW3H425_9SPHN</name>
<dbReference type="Proteomes" id="UP001596977">
    <property type="component" value="Unassembled WGS sequence"/>
</dbReference>
<organism evidence="12 13">
    <name type="scientific">Sphingomonas canadensis</name>
    <dbReference type="NCBI Taxonomy" id="1219257"/>
    <lineage>
        <taxon>Bacteria</taxon>
        <taxon>Pseudomonadati</taxon>
        <taxon>Pseudomonadota</taxon>
        <taxon>Alphaproteobacteria</taxon>
        <taxon>Sphingomonadales</taxon>
        <taxon>Sphingomonadaceae</taxon>
        <taxon>Sphingomonas</taxon>
    </lineage>
</organism>
<dbReference type="PANTHER" id="PTHR30042:SF2">
    <property type="entry name" value="POTASSIUM-TRANSPORTING ATPASE KDPC SUBUNIT"/>
    <property type="match status" value="1"/>
</dbReference>
<dbReference type="RefSeq" id="WP_264943572.1">
    <property type="nucleotide sequence ID" value="NZ_JAPDRA010000003.1"/>
</dbReference>
<dbReference type="NCBIfam" id="TIGR00681">
    <property type="entry name" value="kdpC"/>
    <property type="match status" value="1"/>
</dbReference>
<dbReference type="Pfam" id="PF02669">
    <property type="entry name" value="KdpC"/>
    <property type="match status" value="1"/>
</dbReference>
<keyword evidence="1 11" id="KW-0813">Transport</keyword>
<keyword evidence="7 11" id="KW-0630">Potassium</keyword>
<keyword evidence="6 11" id="KW-0067">ATP-binding</keyword>
<evidence type="ECO:0000313" key="13">
    <source>
        <dbReference type="Proteomes" id="UP001596977"/>
    </source>
</evidence>
<evidence type="ECO:0000256" key="11">
    <source>
        <dbReference type="HAMAP-Rule" id="MF_00276"/>
    </source>
</evidence>
<comment type="subcellular location">
    <subcellularLocation>
        <location evidence="11">Cell membrane</location>
        <topology evidence="11">Single-pass membrane protein</topology>
    </subcellularLocation>
</comment>
<comment type="similarity">
    <text evidence="11">Belongs to the KdpC family.</text>
</comment>
<keyword evidence="4 11" id="KW-0812">Transmembrane</keyword>
<feature type="transmembrane region" description="Helical" evidence="11">
    <location>
        <begin position="12"/>
        <end position="30"/>
    </location>
</feature>
<keyword evidence="2 11" id="KW-1003">Cell membrane</keyword>
<dbReference type="NCBIfam" id="NF001454">
    <property type="entry name" value="PRK00315.1"/>
    <property type="match status" value="1"/>
</dbReference>
<dbReference type="PANTHER" id="PTHR30042">
    <property type="entry name" value="POTASSIUM-TRANSPORTING ATPASE C CHAIN"/>
    <property type="match status" value="1"/>
</dbReference>
<dbReference type="InterPro" id="IPR003820">
    <property type="entry name" value="KdpC"/>
</dbReference>
<evidence type="ECO:0000256" key="4">
    <source>
        <dbReference type="ARBA" id="ARBA00022692"/>
    </source>
</evidence>
<keyword evidence="8 11" id="KW-1133">Transmembrane helix</keyword>
<accession>A0ABW3H425</accession>
<evidence type="ECO:0000256" key="8">
    <source>
        <dbReference type="ARBA" id="ARBA00022989"/>
    </source>
</evidence>
<dbReference type="PIRSF" id="PIRSF001296">
    <property type="entry name" value="K_ATPase_KdpC"/>
    <property type="match status" value="1"/>
</dbReference>
<evidence type="ECO:0000256" key="9">
    <source>
        <dbReference type="ARBA" id="ARBA00023065"/>
    </source>
</evidence>
<evidence type="ECO:0000256" key="2">
    <source>
        <dbReference type="ARBA" id="ARBA00022475"/>
    </source>
</evidence>
<evidence type="ECO:0000256" key="10">
    <source>
        <dbReference type="ARBA" id="ARBA00023136"/>
    </source>
</evidence>
<evidence type="ECO:0000256" key="5">
    <source>
        <dbReference type="ARBA" id="ARBA00022741"/>
    </source>
</evidence>
<keyword evidence="13" id="KW-1185">Reference proteome</keyword>
<dbReference type="HAMAP" id="MF_00276">
    <property type="entry name" value="KdpC"/>
    <property type="match status" value="1"/>
</dbReference>
<evidence type="ECO:0000256" key="3">
    <source>
        <dbReference type="ARBA" id="ARBA00022538"/>
    </source>
</evidence>
<comment type="caution">
    <text evidence="12">The sequence shown here is derived from an EMBL/GenBank/DDBJ whole genome shotgun (WGS) entry which is preliminary data.</text>
</comment>
<keyword evidence="10 11" id="KW-0472">Membrane</keyword>
<keyword evidence="9 11" id="KW-0406">Ion transport</keyword>
<proteinExistence type="inferred from homology"/>
<evidence type="ECO:0000256" key="7">
    <source>
        <dbReference type="ARBA" id="ARBA00022958"/>
    </source>
</evidence>
<keyword evidence="5 11" id="KW-0547">Nucleotide-binding</keyword>
<sequence length="193" mass="20041">MFADLKTSLRPAIAMTILFAMLLGILYPLALTGIGQALFPAQANGSLIRDAKGNVIGSSLIGQGFAADRYFHPRPSAAGRGYDALASAGSNLGPASQALTDRVRADAAALSPAPGQPVPADLVTASASGLDPHVSPEAAFFQAARVARARGMREDAVRALIARQIERPMLGFLGEPRVNVLLLNRALDATAAR</sequence>
<reference evidence="13" key="1">
    <citation type="journal article" date="2019" name="Int. J. Syst. Evol. Microbiol.">
        <title>The Global Catalogue of Microorganisms (GCM) 10K type strain sequencing project: providing services to taxonomists for standard genome sequencing and annotation.</title>
        <authorList>
            <consortium name="The Broad Institute Genomics Platform"/>
            <consortium name="The Broad Institute Genome Sequencing Center for Infectious Disease"/>
            <person name="Wu L."/>
            <person name="Ma J."/>
        </authorList>
    </citation>
    <scope>NUCLEOTIDE SEQUENCE [LARGE SCALE GENOMIC DNA]</scope>
    <source>
        <strain evidence="13">CCUG 62982</strain>
    </source>
</reference>
<protein>
    <recommendedName>
        <fullName evidence="11">Potassium-transporting ATPase KdpC subunit</fullName>
    </recommendedName>
    <alternativeName>
        <fullName evidence="11">ATP phosphohydrolase [potassium-transporting] C chain</fullName>
    </alternativeName>
    <alternativeName>
        <fullName evidence="11">Potassium-binding and translocating subunit C</fullName>
    </alternativeName>
    <alternativeName>
        <fullName evidence="11">Potassium-translocating ATPase C chain</fullName>
    </alternativeName>
</protein>
<gene>
    <name evidence="11 12" type="primary">kdpC</name>
    <name evidence="12" type="ORF">ACFQ1E_07615</name>
</gene>
<keyword evidence="3 11" id="KW-0633">Potassium transport</keyword>
<dbReference type="EMBL" id="JBHTJG010000003">
    <property type="protein sequence ID" value="MFD0946198.1"/>
    <property type="molecule type" value="Genomic_DNA"/>
</dbReference>
<evidence type="ECO:0000256" key="1">
    <source>
        <dbReference type="ARBA" id="ARBA00022448"/>
    </source>
</evidence>
<evidence type="ECO:0000313" key="12">
    <source>
        <dbReference type="EMBL" id="MFD0946198.1"/>
    </source>
</evidence>